<keyword evidence="1" id="KW-0961">Cell wall biogenesis/degradation</keyword>
<organism evidence="3 4">
    <name type="scientific">Aquirufa nivalisilvae</name>
    <dbReference type="NCBI Taxonomy" id="2516557"/>
    <lineage>
        <taxon>Bacteria</taxon>
        <taxon>Pseudomonadati</taxon>
        <taxon>Bacteroidota</taxon>
        <taxon>Cytophagia</taxon>
        <taxon>Cytophagales</taxon>
        <taxon>Flectobacillaceae</taxon>
        <taxon>Aquirufa</taxon>
    </lineage>
</organism>
<evidence type="ECO:0000313" key="3">
    <source>
        <dbReference type="EMBL" id="AWL09176.1"/>
    </source>
</evidence>
<evidence type="ECO:0000256" key="1">
    <source>
        <dbReference type="HAMAP-Rule" id="MF_02071"/>
    </source>
</evidence>
<dbReference type="InterPro" id="IPR009009">
    <property type="entry name" value="RlpA-like_DPBB"/>
</dbReference>
<keyword evidence="1" id="KW-0456">Lyase</keyword>
<dbReference type="EC" id="4.2.2.-" evidence="1"/>
<dbReference type="OrthoDB" id="9779128at2"/>
<dbReference type="CDD" id="cd22268">
    <property type="entry name" value="DPBB_RlpA-like"/>
    <property type="match status" value="1"/>
</dbReference>
<dbReference type="KEGG" id="psez:HME7025_01315"/>
<sequence length="199" mass="23530">MTSFRIILFTLIYHFLFQGQAQNLGDESYGIASYYSRSFYNKKTANQELLNRKEFTAAHRIYPFNTLVEVTNLQNKKSVIVRINDRGPYKSGRIIDLTEISAKHLNIRKIGLTKVRLKIVGFENEQMLIPYQHLEMETSPKFSTKYYQKTRLKYKKKYRLKRHIRNRSYLVKGKKKGTVNKNRKKKLTHAKKSSGRTSK</sequence>
<dbReference type="InterPro" id="IPR036908">
    <property type="entry name" value="RlpA-like_sf"/>
</dbReference>
<keyword evidence="3" id="KW-0449">Lipoprotein</keyword>
<comment type="function">
    <text evidence="1">Lytic transglycosylase with a strong preference for naked glycan strands that lack stem peptides.</text>
</comment>
<proteinExistence type="inferred from homology"/>
<name>A0A2S2DUZ5_9BACT</name>
<dbReference type="InterPro" id="IPR034718">
    <property type="entry name" value="RlpA"/>
</dbReference>
<gene>
    <name evidence="1" type="primary">rlpA</name>
    <name evidence="3" type="ORF">HME7025_01315</name>
</gene>
<dbReference type="NCBIfam" id="TIGR00413">
    <property type="entry name" value="rlpA"/>
    <property type="match status" value="1"/>
</dbReference>
<dbReference type="EMBL" id="CP029346">
    <property type="protein sequence ID" value="AWL09176.1"/>
    <property type="molecule type" value="Genomic_DNA"/>
</dbReference>
<dbReference type="PANTHER" id="PTHR34183">
    <property type="entry name" value="ENDOLYTIC PEPTIDOGLYCAN TRANSGLYCOSYLASE RLPA"/>
    <property type="match status" value="1"/>
</dbReference>
<dbReference type="SUPFAM" id="SSF50685">
    <property type="entry name" value="Barwin-like endoglucanases"/>
    <property type="match status" value="1"/>
</dbReference>
<dbReference type="GO" id="GO:0008932">
    <property type="term" value="F:lytic endotransglycosylase activity"/>
    <property type="evidence" value="ECO:0007669"/>
    <property type="project" value="UniProtKB-UniRule"/>
</dbReference>
<dbReference type="GO" id="GO:0000270">
    <property type="term" value="P:peptidoglycan metabolic process"/>
    <property type="evidence" value="ECO:0007669"/>
    <property type="project" value="UniProtKB-UniRule"/>
</dbReference>
<evidence type="ECO:0000313" key="4">
    <source>
        <dbReference type="Proteomes" id="UP000245468"/>
    </source>
</evidence>
<dbReference type="Pfam" id="PF03330">
    <property type="entry name" value="DPBB_1"/>
    <property type="match status" value="1"/>
</dbReference>
<dbReference type="InterPro" id="IPR012997">
    <property type="entry name" value="RplA"/>
</dbReference>
<evidence type="ECO:0000256" key="2">
    <source>
        <dbReference type="RuleBase" id="RU003495"/>
    </source>
</evidence>
<accession>A0A2S2DUZ5</accession>
<reference evidence="4" key="1">
    <citation type="submission" date="2018-05" db="EMBL/GenBank/DDBJ databases">
        <title>Pseudarcicella sp. HME7025 Genome sequencing and assembly.</title>
        <authorList>
            <person name="Kim H."/>
            <person name="Kang H."/>
            <person name="Joh K."/>
        </authorList>
    </citation>
    <scope>NUCLEOTIDE SEQUENCE [LARGE SCALE GENOMIC DNA]</scope>
    <source>
        <strain evidence="4">HME7025</strain>
    </source>
</reference>
<dbReference type="AlphaFoldDB" id="A0A2S2DUZ5"/>
<keyword evidence="4" id="KW-1185">Reference proteome</keyword>
<dbReference type="Proteomes" id="UP000245468">
    <property type="component" value="Chromosome"/>
</dbReference>
<dbReference type="GO" id="GO:0071555">
    <property type="term" value="P:cell wall organization"/>
    <property type="evidence" value="ECO:0007669"/>
    <property type="project" value="UniProtKB-KW"/>
</dbReference>
<protein>
    <recommendedName>
        <fullName evidence="1">Probable endolytic peptidoglycan transglycosylase RlpA</fullName>
        <ecNumber evidence="1">4.2.2.-</ecNumber>
    </recommendedName>
</protein>
<dbReference type="HAMAP" id="MF_02071">
    <property type="entry name" value="RlpA"/>
    <property type="match status" value="1"/>
</dbReference>
<dbReference type="PANTHER" id="PTHR34183:SF1">
    <property type="entry name" value="ENDOLYTIC PEPTIDOGLYCAN TRANSGLYCOSYLASE RLPA"/>
    <property type="match status" value="1"/>
</dbReference>
<comment type="similarity">
    <text evidence="1 2">Belongs to the RlpA family.</text>
</comment>
<dbReference type="Gene3D" id="2.40.40.10">
    <property type="entry name" value="RlpA-like domain"/>
    <property type="match status" value="1"/>
</dbReference>
<dbReference type="RefSeq" id="WP_109322875.1">
    <property type="nucleotide sequence ID" value="NZ_CP029346.1"/>
</dbReference>